<dbReference type="InterPro" id="IPR011063">
    <property type="entry name" value="TilS/TtcA_N"/>
</dbReference>
<dbReference type="STRING" id="517418.Ctha_2642"/>
<dbReference type="NCBIfam" id="TIGR02432">
    <property type="entry name" value="lysidine_TilS_N"/>
    <property type="match status" value="1"/>
</dbReference>
<dbReference type="OrthoDB" id="9807403at2"/>
<dbReference type="KEGG" id="cts:Ctha_2642"/>
<dbReference type="InterPro" id="IPR014729">
    <property type="entry name" value="Rossmann-like_a/b/a_fold"/>
</dbReference>
<dbReference type="RefSeq" id="WP_012501173.1">
    <property type="nucleotide sequence ID" value="NC_011026.1"/>
</dbReference>
<comment type="catalytic activity">
    <reaction evidence="5 6">
        <text>cytidine(34) in tRNA(Ile2) + L-lysine + ATP = lysidine(34) in tRNA(Ile2) + AMP + diphosphate + H(+)</text>
        <dbReference type="Rhea" id="RHEA:43744"/>
        <dbReference type="Rhea" id="RHEA-COMP:10625"/>
        <dbReference type="Rhea" id="RHEA-COMP:10670"/>
        <dbReference type="ChEBI" id="CHEBI:15378"/>
        <dbReference type="ChEBI" id="CHEBI:30616"/>
        <dbReference type="ChEBI" id="CHEBI:32551"/>
        <dbReference type="ChEBI" id="CHEBI:33019"/>
        <dbReference type="ChEBI" id="CHEBI:82748"/>
        <dbReference type="ChEBI" id="CHEBI:83665"/>
        <dbReference type="ChEBI" id="CHEBI:456215"/>
        <dbReference type="EC" id="6.3.4.19"/>
    </reaction>
</comment>
<dbReference type="PANTHER" id="PTHR43033:SF1">
    <property type="entry name" value="TRNA(ILE)-LYSIDINE SYNTHASE-RELATED"/>
    <property type="match status" value="1"/>
</dbReference>
<dbReference type="Pfam" id="PF01171">
    <property type="entry name" value="ATP_bind_3"/>
    <property type="match status" value="1"/>
</dbReference>
<evidence type="ECO:0000313" key="9">
    <source>
        <dbReference type="Proteomes" id="UP000001208"/>
    </source>
</evidence>
<dbReference type="CDD" id="cd01992">
    <property type="entry name" value="TilS_N"/>
    <property type="match status" value="1"/>
</dbReference>
<dbReference type="AlphaFoldDB" id="B3QYC5"/>
<comment type="domain">
    <text evidence="6">The N-terminal region contains the highly conserved SGGXDS motif, predicted to be a P-loop motif involved in ATP binding.</text>
</comment>
<protein>
    <recommendedName>
        <fullName evidence="6">tRNA(Ile)-lysidine synthase</fullName>
        <ecNumber evidence="6">6.3.4.19</ecNumber>
    </recommendedName>
    <alternativeName>
        <fullName evidence="6">tRNA(Ile)-2-lysyl-cytidine synthase</fullName>
    </alternativeName>
    <alternativeName>
        <fullName evidence="6">tRNA(Ile)-lysidine synthetase</fullName>
    </alternativeName>
</protein>
<keyword evidence="3 6" id="KW-0547">Nucleotide-binding</keyword>
<evidence type="ECO:0000256" key="4">
    <source>
        <dbReference type="ARBA" id="ARBA00022840"/>
    </source>
</evidence>
<keyword evidence="1 6" id="KW-0436">Ligase</keyword>
<comment type="function">
    <text evidence="6">Ligates lysine onto the cytidine present at position 34 of the AUA codon-specific tRNA(Ile) that contains the anticodon CAU, in an ATP-dependent manner. Cytidine is converted to lysidine, thus changing the amino acid specificity of the tRNA from methionine to isoleucine.</text>
</comment>
<dbReference type="EMBL" id="CP001100">
    <property type="protein sequence ID" value="ACF15091.1"/>
    <property type="molecule type" value="Genomic_DNA"/>
</dbReference>
<feature type="domain" description="tRNA(Ile)-lysidine/2-thiocytidine synthase N-terminal" evidence="7">
    <location>
        <begin position="23"/>
        <end position="202"/>
    </location>
</feature>
<dbReference type="EC" id="6.3.4.19" evidence="6"/>
<reference evidence="8 9" key="1">
    <citation type="submission" date="2008-06" db="EMBL/GenBank/DDBJ databases">
        <title>Complete sequence of Chloroherpeton thalassium ATCC 35110.</title>
        <authorList>
            <consortium name="US DOE Joint Genome Institute"/>
            <person name="Lucas S."/>
            <person name="Copeland A."/>
            <person name="Lapidus A."/>
            <person name="Glavina del Rio T."/>
            <person name="Dalin E."/>
            <person name="Tice H."/>
            <person name="Bruce D."/>
            <person name="Goodwin L."/>
            <person name="Pitluck S."/>
            <person name="Schmutz J."/>
            <person name="Larimer F."/>
            <person name="Land M."/>
            <person name="Hauser L."/>
            <person name="Kyrpides N."/>
            <person name="Mikhailova N."/>
            <person name="Liu Z."/>
            <person name="Li T."/>
            <person name="Zhao F."/>
            <person name="Overmann J."/>
            <person name="Bryant D.A."/>
            <person name="Richardson P."/>
        </authorList>
    </citation>
    <scope>NUCLEOTIDE SEQUENCE [LARGE SCALE GENOMIC DNA]</scope>
    <source>
        <strain evidence="9">ATCC 35110 / GB-78</strain>
    </source>
</reference>
<dbReference type="GO" id="GO:0005524">
    <property type="term" value="F:ATP binding"/>
    <property type="evidence" value="ECO:0007669"/>
    <property type="project" value="UniProtKB-UniRule"/>
</dbReference>
<dbReference type="SUPFAM" id="SSF52402">
    <property type="entry name" value="Adenine nucleotide alpha hydrolases-like"/>
    <property type="match status" value="1"/>
</dbReference>
<evidence type="ECO:0000256" key="3">
    <source>
        <dbReference type="ARBA" id="ARBA00022741"/>
    </source>
</evidence>
<gene>
    <name evidence="6" type="primary">tilS</name>
    <name evidence="8" type="ordered locus">Ctha_2642</name>
</gene>
<dbReference type="PANTHER" id="PTHR43033">
    <property type="entry name" value="TRNA(ILE)-LYSIDINE SYNTHASE-RELATED"/>
    <property type="match status" value="1"/>
</dbReference>
<dbReference type="Gene3D" id="3.40.50.620">
    <property type="entry name" value="HUPs"/>
    <property type="match status" value="1"/>
</dbReference>
<dbReference type="InterPro" id="IPR012094">
    <property type="entry name" value="tRNA_Ile_lys_synt"/>
</dbReference>
<evidence type="ECO:0000256" key="6">
    <source>
        <dbReference type="HAMAP-Rule" id="MF_01161"/>
    </source>
</evidence>
<keyword evidence="4 6" id="KW-0067">ATP-binding</keyword>
<dbReference type="GO" id="GO:0006400">
    <property type="term" value="P:tRNA modification"/>
    <property type="evidence" value="ECO:0007669"/>
    <property type="project" value="UniProtKB-UniRule"/>
</dbReference>
<keyword evidence="6" id="KW-0963">Cytoplasm</keyword>
<feature type="binding site" evidence="6">
    <location>
        <begin position="29"/>
        <end position="34"/>
    </location>
    <ligand>
        <name>ATP</name>
        <dbReference type="ChEBI" id="CHEBI:30616"/>
    </ligand>
</feature>
<dbReference type="eggNOG" id="COG0037">
    <property type="taxonomic scope" value="Bacteria"/>
</dbReference>
<name>B3QYC5_CHLT3</name>
<sequence>MTPFEKKFLERLRVKSLIKKNEKVLLAFSGGADSMALLSLLKKVQPFLNLQLAAAHCNFGLRGEESDADETFCQMQCDALEIPIFTIHFDTKHFAQQHKMSIEEAARHLRYNFFYKLAEIERCSKIATAHHANDNAETILFNLFRGSSLLGLKGIRVKHEKLVRPLLGFKRAELIEYLESQQLPYRLDLTNLSDAYDRNFIRLKVIPLIEERFKHKLLPNLLRLSENGTELDVFLNAHFEKLTSQNGLNPFEQQLHVPSLQMLSKFEQKEIFKRALACFSIDPNANRLSRLCDLLETQAGRKVILSKDLEVIWKGKWLYFLNG</sequence>
<accession>B3QYC5</accession>
<dbReference type="HAMAP" id="MF_01161">
    <property type="entry name" value="tRNA_Ile_lys_synt"/>
    <property type="match status" value="1"/>
</dbReference>
<organism evidence="8 9">
    <name type="scientific">Chloroherpeton thalassium (strain ATCC 35110 / GB-78)</name>
    <dbReference type="NCBI Taxonomy" id="517418"/>
    <lineage>
        <taxon>Bacteria</taxon>
        <taxon>Pseudomonadati</taxon>
        <taxon>Chlorobiota</taxon>
        <taxon>Chlorobiia</taxon>
        <taxon>Chlorobiales</taxon>
        <taxon>Chloroherpetonaceae</taxon>
        <taxon>Chloroherpeton</taxon>
    </lineage>
</organism>
<evidence type="ECO:0000259" key="7">
    <source>
        <dbReference type="Pfam" id="PF01171"/>
    </source>
</evidence>
<evidence type="ECO:0000313" key="8">
    <source>
        <dbReference type="EMBL" id="ACF15091.1"/>
    </source>
</evidence>
<evidence type="ECO:0000256" key="1">
    <source>
        <dbReference type="ARBA" id="ARBA00022598"/>
    </source>
</evidence>
<dbReference type="GO" id="GO:0032267">
    <property type="term" value="F:tRNA(Ile)-lysidine synthase activity"/>
    <property type="evidence" value="ECO:0007669"/>
    <property type="project" value="UniProtKB-EC"/>
</dbReference>
<dbReference type="HOGENOM" id="CLU_018869_0_0_10"/>
<dbReference type="GO" id="GO:0005737">
    <property type="term" value="C:cytoplasm"/>
    <property type="evidence" value="ECO:0007669"/>
    <property type="project" value="UniProtKB-SubCell"/>
</dbReference>
<comment type="subcellular location">
    <subcellularLocation>
        <location evidence="6">Cytoplasm</location>
    </subcellularLocation>
</comment>
<proteinExistence type="inferred from homology"/>
<keyword evidence="9" id="KW-1185">Reference proteome</keyword>
<evidence type="ECO:0000256" key="5">
    <source>
        <dbReference type="ARBA" id="ARBA00048539"/>
    </source>
</evidence>
<dbReference type="Proteomes" id="UP000001208">
    <property type="component" value="Chromosome"/>
</dbReference>
<dbReference type="InterPro" id="IPR012795">
    <property type="entry name" value="tRNA_Ile_lys_synt_N"/>
</dbReference>
<keyword evidence="2 6" id="KW-0819">tRNA processing</keyword>
<comment type="similarity">
    <text evidence="6">Belongs to the tRNA(Ile)-lysidine synthase family.</text>
</comment>
<evidence type="ECO:0000256" key="2">
    <source>
        <dbReference type="ARBA" id="ARBA00022694"/>
    </source>
</evidence>